<keyword evidence="2" id="KW-1185">Reference proteome</keyword>
<protein>
    <submittedName>
        <fullName evidence="1">Uncharacterized protein</fullName>
    </submittedName>
</protein>
<evidence type="ECO:0000313" key="1">
    <source>
        <dbReference type="EMBL" id="KAI4332876.1"/>
    </source>
</evidence>
<gene>
    <name evidence="1" type="ORF">L6164_017751</name>
</gene>
<dbReference type="EMBL" id="CM039432">
    <property type="protein sequence ID" value="KAI4332876.1"/>
    <property type="molecule type" value="Genomic_DNA"/>
</dbReference>
<sequence length="601" mass="67887">MKEVCCVDGGFYGEGCFRPFPSLEKLCFMDMDKWVHWFPSFGEQLDAFSCLQELSIVRCPKLLGSLPDHLPSLEALLINECEQLIVPISCFPLLCKLEIEACKGIVLNSETEFSSLNSMSLSSILEFTSPIEWFMQGFRRVEELKIVACDQEVITDLWGNDAYLAKHPRDFSFMLRLIEIRNCSVMTFIPEALMLRSPCLERLYICNCDSLIFVTRDQLPPTLKSLEISNCKNLRCLVSSGECSSSTRMMHEENSHRGGEDISLLEYIYIGWCPSLTCLSSSGELPGAIKLLYIWNCSELTHLSLQGQLPTTLEKLEIQSCPKLESIATSLHRNTSLESIQIWNCENLKSLPQGIHCLMCLEEIRIIGCPSLVSFPEVGLPASNLKELCIMSCERLEALPNFMHNLTSLKELEIGHCPSIKFFPQEDFPPNLTSLWINEHNACEALFNWGFYKLTFLKELTLIGGNLPIPLEEVATMLPSSLTSLTIQDFPNLKHLSPKGFRNLTSLSSLALRYLLNLTLFPSLGFQYLTSLEELSIYNCPSLLCLPEKGLPSSLLELYIQGCPQLKEQCRKGKGKEWSKISNIPYVEIDGEFIHDSDAED</sequence>
<comment type="caution">
    <text evidence="1">The sequence shown here is derived from an EMBL/GenBank/DDBJ whole genome shotgun (WGS) entry which is preliminary data.</text>
</comment>
<evidence type="ECO:0000313" key="2">
    <source>
        <dbReference type="Proteomes" id="UP000828941"/>
    </source>
</evidence>
<dbReference type="Proteomes" id="UP000828941">
    <property type="component" value="Chromosome 7"/>
</dbReference>
<organism evidence="1 2">
    <name type="scientific">Bauhinia variegata</name>
    <name type="common">Purple orchid tree</name>
    <name type="synonym">Phanera variegata</name>
    <dbReference type="NCBI Taxonomy" id="167791"/>
    <lineage>
        <taxon>Eukaryota</taxon>
        <taxon>Viridiplantae</taxon>
        <taxon>Streptophyta</taxon>
        <taxon>Embryophyta</taxon>
        <taxon>Tracheophyta</taxon>
        <taxon>Spermatophyta</taxon>
        <taxon>Magnoliopsida</taxon>
        <taxon>eudicotyledons</taxon>
        <taxon>Gunneridae</taxon>
        <taxon>Pentapetalae</taxon>
        <taxon>rosids</taxon>
        <taxon>fabids</taxon>
        <taxon>Fabales</taxon>
        <taxon>Fabaceae</taxon>
        <taxon>Cercidoideae</taxon>
        <taxon>Cercideae</taxon>
        <taxon>Bauhiniinae</taxon>
        <taxon>Bauhinia</taxon>
    </lineage>
</organism>
<proteinExistence type="predicted"/>
<reference evidence="1 2" key="1">
    <citation type="journal article" date="2022" name="DNA Res.">
        <title>Chromosomal-level genome assembly of the orchid tree Bauhinia variegata (Leguminosae; Cercidoideae) supports the allotetraploid origin hypothesis of Bauhinia.</title>
        <authorList>
            <person name="Zhong Y."/>
            <person name="Chen Y."/>
            <person name="Zheng D."/>
            <person name="Pang J."/>
            <person name="Liu Y."/>
            <person name="Luo S."/>
            <person name="Meng S."/>
            <person name="Qian L."/>
            <person name="Wei D."/>
            <person name="Dai S."/>
            <person name="Zhou R."/>
        </authorList>
    </citation>
    <scope>NUCLEOTIDE SEQUENCE [LARGE SCALE GENOMIC DNA]</scope>
    <source>
        <strain evidence="1">BV-YZ2020</strain>
    </source>
</reference>
<accession>A0ACB9NA81</accession>
<name>A0ACB9NA81_BAUVA</name>